<dbReference type="EMBL" id="JAHCVI010000005">
    <property type="protein sequence ID" value="KAG7285355.1"/>
    <property type="molecule type" value="Genomic_DNA"/>
</dbReference>
<feature type="region of interest" description="Disordered" evidence="1">
    <location>
        <begin position="1"/>
        <end position="26"/>
    </location>
</feature>
<evidence type="ECO:0000313" key="2">
    <source>
        <dbReference type="EMBL" id="KAG7285355.1"/>
    </source>
</evidence>
<gene>
    <name evidence="2" type="ORF">NEMBOFW57_009980</name>
</gene>
<dbReference type="AlphaFoldDB" id="A0AAD4EQ96"/>
<organism evidence="2 3">
    <name type="scientific">Staphylotrichum longicolle</name>
    <dbReference type="NCBI Taxonomy" id="669026"/>
    <lineage>
        <taxon>Eukaryota</taxon>
        <taxon>Fungi</taxon>
        <taxon>Dikarya</taxon>
        <taxon>Ascomycota</taxon>
        <taxon>Pezizomycotina</taxon>
        <taxon>Sordariomycetes</taxon>
        <taxon>Sordariomycetidae</taxon>
        <taxon>Sordariales</taxon>
        <taxon>Chaetomiaceae</taxon>
        <taxon>Staphylotrichum</taxon>
    </lineage>
</organism>
<dbReference type="Proteomes" id="UP001197093">
    <property type="component" value="Unassembled WGS sequence"/>
</dbReference>
<reference evidence="2" key="1">
    <citation type="submission" date="2023-02" db="EMBL/GenBank/DDBJ databases">
        <authorList>
            <person name="Palmer J.M."/>
        </authorList>
    </citation>
    <scope>NUCLEOTIDE SEQUENCE</scope>
    <source>
        <strain evidence="2">FW57</strain>
    </source>
</reference>
<feature type="compositionally biased region" description="Pro residues" evidence="1">
    <location>
        <begin position="1"/>
        <end position="18"/>
    </location>
</feature>
<proteinExistence type="predicted"/>
<protein>
    <submittedName>
        <fullName evidence="2">Uncharacterized protein</fullName>
    </submittedName>
</protein>
<evidence type="ECO:0000313" key="3">
    <source>
        <dbReference type="Proteomes" id="UP001197093"/>
    </source>
</evidence>
<accession>A0AAD4EQ96</accession>
<name>A0AAD4EQ96_9PEZI</name>
<comment type="caution">
    <text evidence="2">The sequence shown here is derived from an EMBL/GenBank/DDBJ whole genome shotgun (WGS) entry which is preliminary data.</text>
</comment>
<evidence type="ECO:0000256" key="1">
    <source>
        <dbReference type="SAM" id="MobiDB-lite"/>
    </source>
</evidence>
<keyword evidence="3" id="KW-1185">Reference proteome</keyword>
<sequence>MQGQTPPPPPLPPPPRKPPTTQIPTPPSVLQAVYASDQEMYPVALSYSRLCAWVEACPDLSICFQNGTAPTGEESAAAAAGVVIVLPLKRVYWEDLLVGRLKEPEIEPGEMFPAWACATPAGSRTFEKLGFLPTGYKELFVASVSQDGTGKQPLEMVCQFPGEQSSPERDFSTGGIVSMSEMAVKHGDLLDLV</sequence>